<dbReference type="AlphaFoldDB" id="L9WV35"/>
<name>L9WV35_9EURY</name>
<dbReference type="Proteomes" id="UP000011602">
    <property type="component" value="Unassembled WGS sequence"/>
</dbReference>
<dbReference type="RefSeq" id="WP_007260241.1">
    <property type="nucleotide sequence ID" value="NZ_AOHZ01000068.1"/>
</dbReference>
<accession>L9WV35</accession>
<sequence>MDSIDVSFDLTLVSLLLVLFGVAACYQAITSFRRYRAVRGAAATLEQDRETADATIVSGPVSVVESARPERAPPEAATGDTQRPALFAWRIRRHSSSPGRRSSSAIETVEGGLAVGEFDVRHEGRYVRVDADALSPEPDDSGEPYDPFDDPALDLGTPSIDVRLSDPDPVTKLLERLRLIGDRGLFGDPEFALGVGGNSVTPDRYQAVVVENGDALSVEGTIRETRDGAVLAPANERTPTVVIGDLDERGSGHRSSAIRHVTHAIVLIALGAWLPTLF</sequence>
<evidence type="ECO:0000313" key="3">
    <source>
        <dbReference type="Proteomes" id="UP000011602"/>
    </source>
</evidence>
<evidence type="ECO:0000313" key="2">
    <source>
        <dbReference type="EMBL" id="ELY53320.1"/>
    </source>
</evidence>
<keyword evidence="1" id="KW-0472">Membrane</keyword>
<dbReference type="STRING" id="1227499.C493_14868"/>
<keyword evidence="1" id="KW-0812">Transmembrane</keyword>
<protein>
    <submittedName>
        <fullName evidence="2">Uncharacterized protein</fullName>
    </submittedName>
</protein>
<comment type="caution">
    <text evidence="2">The sequence shown here is derived from an EMBL/GenBank/DDBJ whole genome shotgun (WGS) entry which is preliminary data.</text>
</comment>
<gene>
    <name evidence="2" type="ORF">C493_14868</name>
</gene>
<dbReference type="eggNOG" id="arCOG06218">
    <property type="taxonomic scope" value="Archaea"/>
</dbReference>
<dbReference type="OrthoDB" id="275810at2157"/>
<keyword evidence="3" id="KW-1185">Reference proteome</keyword>
<keyword evidence="1" id="KW-1133">Transmembrane helix</keyword>
<feature type="transmembrane region" description="Helical" evidence="1">
    <location>
        <begin position="6"/>
        <end position="29"/>
    </location>
</feature>
<proteinExistence type="predicted"/>
<reference evidence="2 3" key="1">
    <citation type="journal article" date="2014" name="PLoS Genet.">
        <title>Phylogenetically driven sequencing of extremely halophilic archaea reveals strategies for static and dynamic osmo-response.</title>
        <authorList>
            <person name="Becker E.A."/>
            <person name="Seitzer P.M."/>
            <person name="Tritt A."/>
            <person name="Larsen D."/>
            <person name="Krusor M."/>
            <person name="Yao A.I."/>
            <person name="Wu D."/>
            <person name="Madern D."/>
            <person name="Eisen J.A."/>
            <person name="Darling A.E."/>
            <person name="Facciotti M.T."/>
        </authorList>
    </citation>
    <scope>NUCLEOTIDE SEQUENCE [LARGE SCALE GENOMIC DNA]</scope>
    <source>
        <strain evidence="2 3">JCM 12255</strain>
    </source>
</reference>
<evidence type="ECO:0000256" key="1">
    <source>
        <dbReference type="SAM" id="Phobius"/>
    </source>
</evidence>
<dbReference type="EMBL" id="AOHZ01000068">
    <property type="protein sequence ID" value="ELY53320.1"/>
    <property type="molecule type" value="Genomic_DNA"/>
</dbReference>
<organism evidence="2 3">
    <name type="scientific">Natronolimnohabitans innermongolicus JCM 12255</name>
    <dbReference type="NCBI Taxonomy" id="1227499"/>
    <lineage>
        <taxon>Archaea</taxon>
        <taxon>Methanobacteriati</taxon>
        <taxon>Methanobacteriota</taxon>
        <taxon>Stenosarchaea group</taxon>
        <taxon>Halobacteria</taxon>
        <taxon>Halobacteriales</taxon>
        <taxon>Natrialbaceae</taxon>
        <taxon>Natronolimnohabitans</taxon>
    </lineage>
</organism>